<keyword evidence="7" id="KW-1185">Reference proteome</keyword>
<feature type="compositionally biased region" description="Low complexity" evidence="5">
    <location>
        <begin position="244"/>
        <end position="262"/>
    </location>
</feature>
<evidence type="ECO:0000256" key="5">
    <source>
        <dbReference type="SAM" id="MobiDB-lite"/>
    </source>
</evidence>
<feature type="region of interest" description="Disordered" evidence="5">
    <location>
        <begin position="60"/>
        <end position="106"/>
    </location>
</feature>
<proteinExistence type="inferred from homology"/>
<protein>
    <recommendedName>
        <fullName evidence="2">Autophagy-related protein 14</fullName>
    </recommendedName>
</protein>
<keyword evidence="3 4" id="KW-0175">Coiled coil</keyword>
<name>A0A2X0K957_9BASI</name>
<evidence type="ECO:0000313" key="7">
    <source>
        <dbReference type="Proteomes" id="UP000249723"/>
    </source>
</evidence>
<dbReference type="GO" id="GO:0000149">
    <property type="term" value="F:SNARE binding"/>
    <property type="evidence" value="ECO:0007669"/>
    <property type="project" value="TreeGrafter"/>
</dbReference>
<dbReference type="EMBL" id="FMWP01000013">
    <property type="protein sequence ID" value="SCZ89209.1"/>
    <property type="molecule type" value="Genomic_DNA"/>
</dbReference>
<feature type="compositionally biased region" description="Low complexity" evidence="5">
    <location>
        <begin position="965"/>
        <end position="980"/>
    </location>
</feature>
<evidence type="ECO:0000256" key="2">
    <source>
        <dbReference type="ARBA" id="ARBA00013807"/>
    </source>
</evidence>
<feature type="compositionally biased region" description="Polar residues" evidence="5">
    <location>
        <begin position="281"/>
        <end position="300"/>
    </location>
</feature>
<feature type="compositionally biased region" description="Acidic residues" evidence="5">
    <location>
        <begin position="900"/>
        <end position="910"/>
    </location>
</feature>
<evidence type="ECO:0000313" key="6">
    <source>
        <dbReference type="EMBL" id="SCZ89209.1"/>
    </source>
</evidence>
<evidence type="ECO:0000256" key="3">
    <source>
        <dbReference type="ARBA" id="ARBA00023054"/>
    </source>
</evidence>
<evidence type="ECO:0000256" key="4">
    <source>
        <dbReference type="SAM" id="Coils"/>
    </source>
</evidence>
<dbReference type="GO" id="GO:0032991">
    <property type="term" value="C:protein-containing complex"/>
    <property type="evidence" value="ECO:0007669"/>
    <property type="project" value="UniProtKB-ARBA"/>
</dbReference>
<feature type="compositionally biased region" description="Low complexity" evidence="5">
    <location>
        <begin position="83"/>
        <end position="100"/>
    </location>
</feature>
<dbReference type="GO" id="GO:0035493">
    <property type="term" value="P:SNARE complex assembly"/>
    <property type="evidence" value="ECO:0007669"/>
    <property type="project" value="TreeGrafter"/>
</dbReference>
<feature type="region of interest" description="Disordered" evidence="5">
    <location>
        <begin position="339"/>
        <end position="386"/>
    </location>
</feature>
<sequence length="1050" mass="115003">MVLKRADSSASQWATPPEPASLDHDEIKQQVSRGRTCCKDLSRRLRHLSAVLVRNLTVEPRRSHNPTSTSPFLGDAPFDAVGPSSSSSSSLRASAPESSSGPIRPAFASDDLDLLVRNRRRRATSNASLRSKTGPSRSLLRDTLVEAAEEGVGVGSSLSPSKPERTSLRRSMTGDRRIRIQEENDELFGASVFDGDSATAQASKSHLPDEEQLEADDEVDVDEVGHTDYFSPSSPSEFKRRNRSSSSTSIASAGTTGSGSTIRPRSELDSSVSAHAPARTFSHSASNSRLPDTLASRTASRGRTSFFSDLQLAKEKRRRIELLHRRMVDSTIMLSLFRPREQTEDPVDPTLTRRPSTLPSPRPHRPRRSGSTASIPGRSASRGLALPSAVESAPPLDVLPPFFIAQPARKNLNPTFIVEPNDFLVDPETQDLDDWPGLQEEHVLVSLWTKRSEVGTDMDKGKAKEQNADAAKADWTVLVEWDVSLDGLVSLGRDPTQFSQLQPNTIIFAMADEYFTAPLPLRTRFRPFASDDNHSSSCSEDDSDGAANYSDPGAGGVSHSWRSRRRRRREEEEAEEARRMRKVLVERSLRETRMVKVADVEALLRFKRVEHERCENKRTLHEQKQRLGAIFGDADGEAALFRESEELQDQVDDLVAVRDDLRLDIAEIGSELEQRKDELRQRRIRLESARSMNEARAVGLDQQRASLRQSEGACAKIRRAIEARRAQLITLLTHMFPIEPVATDGSSLLFSILSIPLPNSTYPPNSSDDQLSSALGYAAQVVSALAAYIGVPLHYPIKCLGSRSAVIDPISMMRGPRAFPLYGKGVDKYRFDYGVFLLNKDIEQLMYSQGLTVIDLRNTLPNLKALVLALSFASAQAEFASLSLHPPARFPNLSASSTDPEQDLTNELEEASLSRPTVAREAPHATLTNGDGDTVPCSSNASERASESSDSDIEADSRSVDTMRTATASKPQSTPTSSSKIEATKPITAQEKQTTRTLERTPTCIASNGATTTAGSNGKVKATVKAKEGSSATKALRNSLWTAVGYGSHA</sequence>
<gene>
    <name evidence="6" type="ORF">BZ3500_MVSOF-1268-A1-R1_CHR1-1G01030</name>
</gene>
<dbReference type="Proteomes" id="UP000249723">
    <property type="component" value="Unassembled WGS sequence"/>
</dbReference>
<organism evidence="6 7">
    <name type="scientific">Microbotryum saponariae</name>
    <dbReference type="NCBI Taxonomy" id="289078"/>
    <lineage>
        <taxon>Eukaryota</taxon>
        <taxon>Fungi</taxon>
        <taxon>Dikarya</taxon>
        <taxon>Basidiomycota</taxon>
        <taxon>Pucciniomycotina</taxon>
        <taxon>Microbotryomycetes</taxon>
        <taxon>Microbotryales</taxon>
        <taxon>Microbotryaceae</taxon>
        <taxon>Microbotryum</taxon>
    </lineage>
</organism>
<dbReference type="Pfam" id="PF10186">
    <property type="entry name" value="ATG14"/>
    <property type="match status" value="1"/>
</dbReference>
<feature type="region of interest" description="Disordered" evidence="5">
    <location>
        <begin position="892"/>
        <end position="997"/>
    </location>
</feature>
<reference evidence="7" key="1">
    <citation type="submission" date="2016-10" db="EMBL/GenBank/DDBJ databases">
        <authorList>
            <person name="Jeantristanb JTB J.-T."/>
            <person name="Ricardo R."/>
        </authorList>
    </citation>
    <scope>NUCLEOTIDE SEQUENCE [LARGE SCALE GENOMIC DNA]</scope>
</reference>
<feature type="compositionally biased region" description="Acidic residues" evidence="5">
    <location>
        <begin position="210"/>
        <end position="222"/>
    </location>
</feature>
<feature type="coiled-coil region" evidence="4">
    <location>
        <begin position="644"/>
        <end position="689"/>
    </location>
</feature>
<dbReference type="PANTHER" id="PTHR15157">
    <property type="entry name" value="UV RADIATION RESISTANCE-ASSOCIATED GENE PROTEIN"/>
    <property type="match status" value="1"/>
</dbReference>
<feature type="compositionally biased region" description="Low complexity" evidence="5">
    <location>
        <begin position="349"/>
        <end position="359"/>
    </location>
</feature>
<accession>A0A2X0K957</accession>
<comment type="similarity">
    <text evidence="1">Belongs to the ATG14 family.</text>
</comment>
<dbReference type="OrthoDB" id="72772at2759"/>
<dbReference type="STRING" id="289078.A0A2X0K957"/>
<dbReference type="InterPro" id="IPR018791">
    <property type="entry name" value="UV_resistance/autophagy_Atg14"/>
</dbReference>
<feature type="compositionally biased region" description="Basic and acidic residues" evidence="5">
    <location>
        <begin position="162"/>
        <end position="176"/>
    </location>
</feature>
<evidence type="ECO:0000256" key="1">
    <source>
        <dbReference type="ARBA" id="ARBA00009574"/>
    </source>
</evidence>
<dbReference type="AlphaFoldDB" id="A0A2X0K957"/>
<feature type="region of interest" description="Disordered" evidence="5">
    <location>
        <begin position="149"/>
        <end position="176"/>
    </location>
</feature>
<dbReference type="GO" id="GO:0005768">
    <property type="term" value="C:endosome"/>
    <property type="evidence" value="ECO:0007669"/>
    <property type="project" value="TreeGrafter"/>
</dbReference>
<dbReference type="PANTHER" id="PTHR15157:SF5">
    <property type="entry name" value="UV RADIATION RESISTANCE-ASSOCIATED GENE PROTEIN"/>
    <property type="match status" value="1"/>
</dbReference>
<feature type="region of interest" description="Disordered" evidence="5">
    <location>
        <begin position="530"/>
        <end position="577"/>
    </location>
</feature>
<dbReference type="GO" id="GO:0000323">
    <property type="term" value="C:lytic vacuole"/>
    <property type="evidence" value="ECO:0007669"/>
    <property type="project" value="TreeGrafter"/>
</dbReference>
<feature type="region of interest" description="Disordered" evidence="5">
    <location>
        <begin position="1"/>
        <end position="28"/>
    </location>
</feature>
<feature type="region of interest" description="Disordered" evidence="5">
    <location>
        <begin position="199"/>
        <end position="300"/>
    </location>
</feature>